<dbReference type="PANTHER" id="PTHR42693:SF53">
    <property type="entry name" value="ENDO-4-O-SULFATASE"/>
    <property type="match status" value="1"/>
</dbReference>
<reference evidence="4 5" key="1">
    <citation type="submission" date="2023-02" db="EMBL/GenBank/DDBJ databases">
        <title>Genome sequence of Lentisphaera profundi SAORIC-696.</title>
        <authorList>
            <person name="Kim e."/>
            <person name="Cho J.-C."/>
            <person name="Choi A."/>
            <person name="Kang I."/>
        </authorList>
    </citation>
    <scope>NUCLEOTIDE SEQUENCE [LARGE SCALE GENOMIC DNA]</scope>
    <source>
        <strain evidence="4 5">SAORIC-696</strain>
    </source>
</reference>
<feature type="domain" description="Sulfatase N-terminal" evidence="3">
    <location>
        <begin position="23"/>
        <end position="307"/>
    </location>
</feature>
<dbReference type="PANTHER" id="PTHR42693">
    <property type="entry name" value="ARYLSULFATASE FAMILY MEMBER"/>
    <property type="match status" value="1"/>
</dbReference>
<protein>
    <submittedName>
        <fullName evidence="4">Sulfatase</fullName>
    </submittedName>
</protein>
<dbReference type="SUPFAM" id="SSF53649">
    <property type="entry name" value="Alkaline phosphatase-like"/>
    <property type="match status" value="1"/>
</dbReference>
<organism evidence="4 5">
    <name type="scientific">Lentisphaera profundi</name>
    <dbReference type="NCBI Taxonomy" id="1658616"/>
    <lineage>
        <taxon>Bacteria</taxon>
        <taxon>Pseudomonadati</taxon>
        <taxon>Lentisphaerota</taxon>
        <taxon>Lentisphaeria</taxon>
        <taxon>Lentisphaerales</taxon>
        <taxon>Lentisphaeraceae</taxon>
        <taxon>Lentisphaera</taxon>
    </lineage>
</organism>
<dbReference type="Proteomes" id="UP001214250">
    <property type="component" value="Chromosome 1"/>
</dbReference>
<keyword evidence="5" id="KW-1185">Reference proteome</keyword>
<evidence type="ECO:0000259" key="3">
    <source>
        <dbReference type="Pfam" id="PF00884"/>
    </source>
</evidence>
<dbReference type="CDD" id="cd16027">
    <property type="entry name" value="SGSH"/>
    <property type="match status" value="1"/>
</dbReference>
<keyword evidence="2" id="KW-0378">Hydrolase</keyword>
<evidence type="ECO:0000313" key="4">
    <source>
        <dbReference type="EMBL" id="WDE97313.1"/>
    </source>
</evidence>
<dbReference type="InterPro" id="IPR000917">
    <property type="entry name" value="Sulfatase_N"/>
</dbReference>
<dbReference type="Pfam" id="PF00884">
    <property type="entry name" value="Sulfatase"/>
    <property type="match status" value="1"/>
</dbReference>
<gene>
    <name evidence="4" type="ORF">PQO03_05025</name>
</gene>
<name>A0ABY7VVJ7_9BACT</name>
<evidence type="ECO:0000256" key="2">
    <source>
        <dbReference type="ARBA" id="ARBA00022801"/>
    </source>
</evidence>
<evidence type="ECO:0000256" key="1">
    <source>
        <dbReference type="ARBA" id="ARBA00008779"/>
    </source>
</evidence>
<dbReference type="EMBL" id="CP117811">
    <property type="protein sequence ID" value="WDE97313.1"/>
    <property type="molecule type" value="Genomic_DNA"/>
</dbReference>
<sequence length="479" mass="55061">MNKIVAILALFTLSHAVFSREAPNVLWIYVDDMSDWMGCYGDKTVATPNIDMLAKNGVKFERVYMPAPVCSTSRSALITGTMQTSHGLHEHRTMIKKPLPKGITTIPQLFRQAAYLTFNEEKTDYNFSYKLSDLYSPEFKRPSKKIVSSHLKAHDLSWLEQLKGKKFFGQIQLSGGKYQGEAGSKYPAYSRVKEREVNVPPQYPDNAVMRNAIARHYEQVAFCDSQVGSIIKALKEYELWDNTIVFFFTDHGCQMPRAKQHLYDEGTKVPLIVHWPKGFQQITNKGSIRKDLVSGIDITVSSLALAGLQVPDFMEGKNLFAKNYQERDYVISAKDRMGIAIDHVRAVRSEKFVYIKNHMTDRPHYQAAYRDGNAVFTNIRKMYKDGELTPLQGSYHDASKRKVEELYDVENDPHQVHNLALNPEYVSILKMHREQLKVWENTTDDKGRIPSSRDELQKVYKHAKGKVENPEYDIFKEEK</sequence>
<dbReference type="InterPro" id="IPR017850">
    <property type="entry name" value="Alkaline_phosphatase_core_sf"/>
</dbReference>
<evidence type="ECO:0000313" key="5">
    <source>
        <dbReference type="Proteomes" id="UP001214250"/>
    </source>
</evidence>
<proteinExistence type="inferred from homology"/>
<accession>A0ABY7VVJ7</accession>
<dbReference type="Gene3D" id="3.40.720.10">
    <property type="entry name" value="Alkaline Phosphatase, subunit A"/>
    <property type="match status" value="1"/>
</dbReference>
<dbReference type="RefSeq" id="WP_274151628.1">
    <property type="nucleotide sequence ID" value="NZ_CP117811.1"/>
</dbReference>
<dbReference type="InterPro" id="IPR050738">
    <property type="entry name" value="Sulfatase"/>
</dbReference>
<comment type="similarity">
    <text evidence="1">Belongs to the sulfatase family.</text>
</comment>